<organism evidence="2 3">
    <name type="scientific">Uliginosibacterium silvisoli</name>
    <dbReference type="NCBI Taxonomy" id="3114758"/>
    <lineage>
        <taxon>Bacteria</taxon>
        <taxon>Pseudomonadati</taxon>
        <taxon>Pseudomonadota</taxon>
        <taxon>Betaproteobacteria</taxon>
        <taxon>Rhodocyclales</taxon>
        <taxon>Zoogloeaceae</taxon>
        <taxon>Uliginosibacterium</taxon>
    </lineage>
</organism>
<evidence type="ECO:0000313" key="3">
    <source>
        <dbReference type="Proteomes" id="UP001331561"/>
    </source>
</evidence>
<reference evidence="2 3" key="1">
    <citation type="submission" date="2024-01" db="EMBL/GenBank/DDBJ databases">
        <title>Uliginosibacterium soil sp. nov.</title>
        <authorList>
            <person name="Lv Y."/>
        </authorList>
    </citation>
    <scope>NUCLEOTIDE SEQUENCE [LARGE SCALE GENOMIC DNA]</scope>
    <source>
        <strain evidence="2 3">H3</strain>
    </source>
</reference>
<evidence type="ECO:0000256" key="1">
    <source>
        <dbReference type="SAM" id="SignalP"/>
    </source>
</evidence>
<protein>
    <recommendedName>
        <fullName evidence="4">CopC domain-containing protein</fullName>
    </recommendedName>
</protein>
<keyword evidence="1" id="KW-0732">Signal</keyword>
<proteinExistence type="predicted"/>
<comment type="caution">
    <text evidence="2">The sequence shown here is derived from an EMBL/GenBank/DDBJ whole genome shotgun (WGS) entry which is preliminary data.</text>
</comment>
<feature type="chain" id="PRO_5046158903" description="CopC domain-containing protein" evidence="1">
    <location>
        <begin position="27"/>
        <end position="105"/>
    </location>
</feature>
<evidence type="ECO:0000313" key="2">
    <source>
        <dbReference type="EMBL" id="MEC5385638.1"/>
    </source>
</evidence>
<dbReference type="EMBL" id="JAYXHS010000001">
    <property type="protein sequence ID" value="MEC5385638.1"/>
    <property type="molecule type" value="Genomic_DNA"/>
</dbReference>
<accession>A0ABU6K124</accession>
<feature type="signal peptide" evidence="1">
    <location>
        <begin position="1"/>
        <end position="26"/>
    </location>
</feature>
<name>A0ABU6K124_9RHOO</name>
<gene>
    <name evidence="2" type="ORF">VVD49_07870</name>
</gene>
<dbReference type="Proteomes" id="UP001331561">
    <property type="component" value="Unassembled WGS sequence"/>
</dbReference>
<evidence type="ECO:0008006" key="4">
    <source>
        <dbReference type="Google" id="ProtNLM"/>
    </source>
</evidence>
<keyword evidence="3" id="KW-1185">Reference proteome</keyword>
<sequence length="105" mass="10927">MKRTIRAVCAGLALAGAATLGAQAFAQQPGQPIPAEAKKATLAFSSDGQVGLNGKLSSLAVAAQIRDANTNLIVLPQALRGNYQARVILDNNGAIYRAWVIPDNK</sequence>
<dbReference type="RefSeq" id="WP_327598588.1">
    <property type="nucleotide sequence ID" value="NZ_JAYXHS010000001.1"/>
</dbReference>